<gene>
    <name evidence="2" type="ORF">JI748_05995</name>
</gene>
<keyword evidence="1" id="KW-1133">Transmembrane helix</keyword>
<accession>A0ABX7C8G5</accession>
<proteinExistence type="predicted"/>
<name>A0ABX7C8G5_9HYPH</name>
<feature type="transmembrane region" description="Helical" evidence="1">
    <location>
        <begin position="228"/>
        <end position="246"/>
    </location>
</feature>
<feature type="transmembrane region" description="Helical" evidence="1">
    <location>
        <begin position="52"/>
        <end position="71"/>
    </location>
</feature>
<evidence type="ECO:0000256" key="1">
    <source>
        <dbReference type="SAM" id="Phobius"/>
    </source>
</evidence>
<organism evidence="2 3">
    <name type="scientific">Devosia rhizoryzae</name>
    <dbReference type="NCBI Taxonomy" id="2774137"/>
    <lineage>
        <taxon>Bacteria</taxon>
        <taxon>Pseudomonadati</taxon>
        <taxon>Pseudomonadota</taxon>
        <taxon>Alphaproteobacteria</taxon>
        <taxon>Hyphomicrobiales</taxon>
        <taxon>Devosiaceae</taxon>
        <taxon>Devosia</taxon>
    </lineage>
</organism>
<keyword evidence="1" id="KW-0472">Membrane</keyword>
<dbReference type="Proteomes" id="UP000595857">
    <property type="component" value="Chromosome"/>
</dbReference>
<evidence type="ECO:0000313" key="3">
    <source>
        <dbReference type="Proteomes" id="UP000595857"/>
    </source>
</evidence>
<protein>
    <submittedName>
        <fullName evidence="2">Uncharacterized protein</fullName>
    </submittedName>
</protein>
<feature type="transmembrane region" description="Helical" evidence="1">
    <location>
        <begin position="107"/>
        <end position="129"/>
    </location>
</feature>
<dbReference type="RefSeq" id="WP_201635958.1">
    <property type="nucleotide sequence ID" value="NZ_CP068046.1"/>
</dbReference>
<reference evidence="2 3" key="1">
    <citation type="submission" date="2021-01" db="EMBL/GenBank/DDBJ databases">
        <title>Genome seq and assembly of Devosia sp. LEGU1.</title>
        <authorList>
            <person name="Chhetri G."/>
        </authorList>
    </citation>
    <scope>NUCLEOTIDE SEQUENCE [LARGE SCALE GENOMIC DNA]</scope>
    <source>
        <strain evidence="2 3">LEGU1</strain>
    </source>
</reference>
<keyword evidence="3" id="KW-1185">Reference proteome</keyword>
<keyword evidence="1" id="KW-0812">Transmembrane</keyword>
<evidence type="ECO:0000313" key="2">
    <source>
        <dbReference type="EMBL" id="QQR40549.1"/>
    </source>
</evidence>
<dbReference type="EMBL" id="CP068046">
    <property type="protein sequence ID" value="QQR40549.1"/>
    <property type="molecule type" value="Genomic_DNA"/>
</dbReference>
<sequence length="262" mass="27277">MTARIDPRSALGALALAQPLATQFHRVANTAKSEEEGEVATFTGPVTPADGAFAIWVPLFASSLIFSVGLARPDYREHPNLQHVEELASGAFLADALWSVHAQTRGVGWASFGIISAAAASAVSALIVAARGMPGSKAMRFAADWIGGLAGWLTVALFANLEATFNREGKRPEPAHEEDRAAVLVAGAGVAASAVALASRGNLSYAGVALWGLGGIALRAQRDKRQKVLLAALSSAAALGAVTAVARARQPRFYRAHTFGKR</sequence>
<feature type="transmembrane region" description="Helical" evidence="1">
    <location>
        <begin position="141"/>
        <end position="161"/>
    </location>
</feature>